<reference evidence="1" key="1">
    <citation type="submission" date="2020-05" db="EMBL/GenBank/DDBJ databases">
        <title>Large-scale comparative analyses of tick genomes elucidate their genetic diversity and vector capacities.</title>
        <authorList>
            <person name="Jia N."/>
            <person name="Wang J."/>
            <person name="Shi W."/>
            <person name="Du L."/>
            <person name="Sun Y."/>
            <person name="Zhan W."/>
            <person name="Jiang J."/>
            <person name="Wang Q."/>
            <person name="Zhang B."/>
            <person name="Ji P."/>
            <person name="Sakyi L.B."/>
            <person name="Cui X."/>
            <person name="Yuan T."/>
            <person name="Jiang B."/>
            <person name="Yang W."/>
            <person name="Lam T.T.-Y."/>
            <person name="Chang Q."/>
            <person name="Ding S."/>
            <person name="Wang X."/>
            <person name="Zhu J."/>
            <person name="Ruan X."/>
            <person name="Zhao L."/>
            <person name="Wei J."/>
            <person name="Que T."/>
            <person name="Du C."/>
            <person name="Cheng J."/>
            <person name="Dai P."/>
            <person name="Han X."/>
            <person name="Huang E."/>
            <person name="Gao Y."/>
            <person name="Liu J."/>
            <person name="Shao H."/>
            <person name="Ye R."/>
            <person name="Li L."/>
            <person name="Wei W."/>
            <person name="Wang X."/>
            <person name="Wang C."/>
            <person name="Yang T."/>
            <person name="Huo Q."/>
            <person name="Li W."/>
            <person name="Guo W."/>
            <person name="Chen H."/>
            <person name="Zhou L."/>
            <person name="Ni X."/>
            <person name="Tian J."/>
            <person name="Zhou Y."/>
            <person name="Sheng Y."/>
            <person name="Liu T."/>
            <person name="Pan Y."/>
            <person name="Xia L."/>
            <person name="Li J."/>
            <person name="Zhao F."/>
            <person name="Cao W."/>
        </authorList>
    </citation>
    <scope>NUCLEOTIDE SEQUENCE</scope>
    <source>
        <strain evidence="1">Dsil-2018</strain>
    </source>
</reference>
<name>A0ACB8D3C4_DERSI</name>
<proteinExistence type="predicted"/>
<dbReference type="Proteomes" id="UP000821865">
    <property type="component" value="Chromosome 3"/>
</dbReference>
<evidence type="ECO:0000313" key="1">
    <source>
        <dbReference type="EMBL" id="KAH7959025.1"/>
    </source>
</evidence>
<comment type="caution">
    <text evidence="1">The sequence shown here is derived from an EMBL/GenBank/DDBJ whole genome shotgun (WGS) entry which is preliminary data.</text>
</comment>
<accession>A0ACB8D3C4</accession>
<protein>
    <submittedName>
        <fullName evidence="1">Uncharacterized protein</fullName>
    </submittedName>
</protein>
<keyword evidence="2" id="KW-1185">Reference proteome</keyword>
<gene>
    <name evidence="1" type="ORF">HPB49_007359</name>
</gene>
<dbReference type="EMBL" id="CM023472">
    <property type="protein sequence ID" value="KAH7959025.1"/>
    <property type="molecule type" value="Genomic_DNA"/>
</dbReference>
<organism evidence="1 2">
    <name type="scientific">Dermacentor silvarum</name>
    <name type="common">Tick</name>
    <dbReference type="NCBI Taxonomy" id="543639"/>
    <lineage>
        <taxon>Eukaryota</taxon>
        <taxon>Metazoa</taxon>
        <taxon>Ecdysozoa</taxon>
        <taxon>Arthropoda</taxon>
        <taxon>Chelicerata</taxon>
        <taxon>Arachnida</taxon>
        <taxon>Acari</taxon>
        <taxon>Parasitiformes</taxon>
        <taxon>Ixodida</taxon>
        <taxon>Ixodoidea</taxon>
        <taxon>Ixodidae</taxon>
        <taxon>Rhipicephalinae</taxon>
        <taxon>Dermacentor</taxon>
    </lineage>
</organism>
<evidence type="ECO:0000313" key="2">
    <source>
        <dbReference type="Proteomes" id="UP000821865"/>
    </source>
</evidence>
<sequence length="1113" mass="121608">MTALEFENVAPSFQEAYPCGDPWTGGVPGEAPHAPRAKQKKKPSDRSRFESTRASSEIRAVTKGRTSEDNHSKSTDRKPGVQAKPPESHHRNFSEAGHERIAMDSAYASKNKRPAEKPKRHRKADDPASKTTLEPVSGATVGAAAVSTAPTAQPIEEIDKQASCPSGLGVPTASPGLDTPAIALSPTTAAPNEVTHGPKAGAYSSGLPIREGADRQSASGAFADREPGAVNAAGTTSADATGGQVKDAGPSSRAVQHSAAGPENPDPTSPGATSAFATARAANTKWTSAVSLLGEGSTSSAPVRKNKCRHIARKHTVPPGGSVHQQSPLGKSPQAVGSPKAEIKALLWLNSPSSLMSTDLLSGTPSSQVRVDLIQSSAPAPRRPVTQRKEQLARVSAGTQSRVKSVEESEALDKLRELTLVQRDQTVAVPVPTKARLFWTVVAFLSVLFLALAAAALISFGVRRSRTDATPTGNGFCRSSGCLDHADTVGLSDISDGLHKSSPCEDFGRFICSVWEARHERSNVRRRITHSVLTDAVMDNIFSTDALIGQQHALSITKRPERMYEACLANRPSDDSIVLEQLLGFMQSSGFGFPAENVSESDYSMPLKALTELAYNWALPLWFYVDLVLPQSVGSRTLTLSPAAFGDLYASIYDAITEYEDVNVWFFDTLVKTVYRGSIGASFHEFTRGIKILQKAVFRNLSQLTRSMYHVPALLQIERLPHFVVNTTVPDWLEALQPLWNVDPPISQEDVVYFRDRNLLLSMNTLFTTYTARDIYLHVHWWFVQILGVLSSNDLFDGLRRDPERGEFAQKALCSVQVAVNYNAIFSSEKRAQLHPSERTDIMRRLGNVHAITVSKVSSAMGARLAWLLENMKPVFWLPASFASEERLLRLYGTEENNVTTDEDTFVDRWLSRAASYQQSSTYLDERSADASVFRTDSSIVTSHHVVSQVISLSIALLKVPFYYPNASSAIFYGGLGFIYATELVRVLNSLSVLLDGGETIKPSLSSDFSRAYVWAPYSCSGMNITDIFPQYMALELAYATYHQFRSDAEDVSLWNAQGYSPEQVFFATICYTMCDLRDGPHACTQHMKHFPEFAKAFSCPSGFAREPCDILD</sequence>